<keyword evidence="3" id="KW-1185">Reference proteome</keyword>
<name>A0A843YSE1_9BURK</name>
<protein>
    <submittedName>
        <fullName evidence="2">Uncharacterized protein</fullName>
    </submittedName>
</protein>
<keyword evidence="1" id="KW-0812">Transmembrane</keyword>
<accession>A0A843YSE1</accession>
<proteinExistence type="predicted"/>
<keyword evidence="1" id="KW-0472">Membrane</keyword>
<evidence type="ECO:0000313" key="2">
    <source>
        <dbReference type="EMBL" id="MQR00634.1"/>
    </source>
</evidence>
<organism evidence="2 3">
    <name type="scientific">Glaciimonas soli</name>
    <dbReference type="NCBI Taxonomy" id="2590999"/>
    <lineage>
        <taxon>Bacteria</taxon>
        <taxon>Pseudomonadati</taxon>
        <taxon>Pseudomonadota</taxon>
        <taxon>Betaproteobacteria</taxon>
        <taxon>Burkholderiales</taxon>
        <taxon>Oxalobacteraceae</taxon>
        <taxon>Glaciimonas</taxon>
    </lineage>
</organism>
<feature type="transmembrane region" description="Helical" evidence="1">
    <location>
        <begin position="144"/>
        <end position="165"/>
    </location>
</feature>
<keyword evidence="1" id="KW-1133">Transmembrane helix</keyword>
<gene>
    <name evidence="2" type="ORF">GEV47_08045</name>
</gene>
<reference evidence="2 3" key="1">
    <citation type="submission" date="2019-10" db="EMBL/GenBank/DDBJ databases">
        <title>Glaciimonas soli sp. nov., a psychrophilic bacterium isolated from the forest soil of a high elevation mountain in Taiwan.</title>
        <authorList>
            <person name="Wang L.-T."/>
            <person name="Shieh W.Y."/>
        </authorList>
    </citation>
    <scope>NUCLEOTIDE SEQUENCE [LARGE SCALE GENOMIC DNA]</scope>
    <source>
        <strain evidence="2 3">GS1</strain>
    </source>
</reference>
<feature type="transmembrane region" description="Helical" evidence="1">
    <location>
        <begin position="115"/>
        <end position="138"/>
    </location>
</feature>
<evidence type="ECO:0000256" key="1">
    <source>
        <dbReference type="SAM" id="Phobius"/>
    </source>
</evidence>
<dbReference type="AlphaFoldDB" id="A0A843YSE1"/>
<sequence>MGYFDGLTSKNFKKDKNGNTLFFPWGVLGKGRVLPDDAAETRVRGFVNRYLKISLPMIIGVTTIAGLKWSTPLLLFFGVWFYFGTKALVSDYPYSDENLTIKESYANSAASHNKLTLQIIFFCSVLFVLIGIFMAATAKSPQQIAIGCFSAVFFGTCGVAIGYMLKKKSASAGTR</sequence>
<comment type="caution">
    <text evidence="2">The sequence shown here is derived from an EMBL/GenBank/DDBJ whole genome shotgun (WGS) entry which is preliminary data.</text>
</comment>
<dbReference type="OrthoDB" id="8777028at2"/>
<dbReference type="EMBL" id="WINI01000003">
    <property type="protein sequence ID" value="MQR00634.1"/>
    <property type="molecule type" value="Genomic_DNA"/>
</dbReference>
<dbReference type="RefSeq" id="WP_153234216.1">
    <property type="nucleotide sequence ID" value="NZ_WINI01000003.1"/>
</dbReference>
<evidence type="ECO:0000313" key="3">
    <source>
        <dbReference type="Proteomes" id="UP000451565"/>
    </source>
</evidence>
<dbReference type="Proteomes" id="UP000451565">
    <property type="component" value="Unassembled WGS sequence"/>
</dbReference>